<gene>
    <name evidence="2" type="ORF">J4727_04630</name>
</gene>
<evidence type="ECO:0000313" key="2">
    <source>
        <dbReference type="EMBL" id="MBO1915939.1"/>
    </source>
</evidence>
<sequence>MAVLFITSLFSSSPFITRNVVKASKAGYQRYQRLQNEGSSKFSAFLKTLIGMLIATCLFAGFFIDMRVFLSHLS</sequence>
<reference evidence="2" key="1">
    <citation type="submission" date="2021-03" db="EMBL/GenBank/DDBJ databases">
        <title>Molecular epidemiology and mechanisms of colistin and carbapenem resistance in Enterobacteriaceae from clinical isolates, the environment and porcine samples in Pretoria, South Africa.</title>
        <authorList>
            <person name="Bogoshi D."/>
            <person name="Mbelle N.M."/>
            <person name="Naidoo V."/>
            <person name="Osei Sekyere J."/>
        </authorList>
    </citation>
    <scope>NUCLEOTIDE SEQUENCE</scope>
    <source>
        <strain evidence="2">C052</strain>
    </source>
</reference>
<proteinExistence type="predicted"/>
<comment type="caution">
    <text evidence="2">The sequence shown here is derived from an EMBL/GenBank/DDBJ whole genome shotgun (WGS) entry which is preliminary data.</text>
</comment>
<keyword evidence="1" id="KW-1133">Transmembrane helix</keyword>
<organism evidence="2 3">
    <name type="scientific">Providencia rettgeri</name>
    <dbReference type="NCBI Taxonomy" id="587"/>
    <lineage>
        <taxon>Bacteria</taxon>
        <taxon>Pseudomonadati</taxon>
        <taxon>Pseudomonadota</taxon>
        <taxon>Gammaproteobacteria</taxon>
        <taxon>Enterobacterales</taxon>
        <taxon>Morganellaceae</taxon>
        <taxon>Providencia</taxon>
    </lineage>
</organism>
<accession>A0A939SJ20</accession>
<keyword evidence="1" id="KW-0472">Membrane</keyword>
<dbReference type="EMBL" id="JAGETQ010000014">
    <property type="protein sequence ID" value="MBO1915939.1"/>
    <property type="molecule type" value="Genomic_DNA"/>
</dbReference>
<feature type="transmembrane region" description="Helical" evidence="1">
    <location>
        <begin position="42"/>
        <end position="64"/>
    </location>
</feature>
<evidence type="ECO:0000256" key="1">
    <source>
        <dbReference type="SAM" id="Phobius"/>
    </source>
</evidence>
<protein>
    <submittedName>
        <fullName evidence="2">Uncharacterized protein</fullName>
    </submittedName>
</protein>
<name>A0A939SJ20_PRORE</name>
<dbReference type="AlphaFoldDB" id="A0A939SJ20"/>
<evidence type="ECO:0000313" key="3">
    <source>
        <dbReference type="Proteomes" id="UP000664477"/>
    </source>
</evidence>
<dbReference type="Proteomes" id="UP000664477">
    <property type="component" value="Unassembled WGS sequence"/>
</dbReference>
<keyword evidence="1" id="KW-0812">Transmembrane</keyword>